<dbReference type="RefSeq" id="XP_028140735.2">
    <property type="nucleotide sequence ID" value="XM_028284934.2"/>
</dbReference>
<sequence>MARLVNKQFNSPIGLYSQQNIQDVLDRESHLLENGAVGIDFNNPDVGKPKNLQNSAVLRMLEEEENRQRNGYGPGSDRLLKPLRAWPPPEYEQKSQLRSSFKDVVIPGVKRVAWPPPHETGQNSPYIEQNPVQTQGGPQYPSQAAGYQNNYQQPKPAPSNQALYQQQRAPLKLDVSQGGSSPLASPLSNQSPQAYRAPTPNKNWASVQSPVHTPNQPAWRQSSPSRFQAAHQPVSQQQFLGQQYSGPSQPNYSPNQGSQQYQPPVNQYQPQQQYQQPQNQYQQPQQQYQAPQQQYQAPQQQYQAPQQQYQAPQQQYQAPQQQYQAPQQQYQPPQQQYQPPQNQYQPQQSQNQFSSVAAQAVPYQYPSEQQYQTQSTQQYQYSQQYQSSEQSHQSQPQGYQSVPQTSQVHSVPIQVQRQTSKPVEPPPSTITLRPQAPVSQAPPPVYTSQPATATLKVYVNPKNLRGDLKWPPEDVKQKMYEEAENLNTSNSFLSIQGGKHLRGDMKWPPENVKVQAEEENRLRLELAKGPVCRPRKVHRDYTEFFDQHALNSSYPGYKIPPGTQFYRAE</sequence>
<keyword evidence="4" id="KW-1185">Reference proteome</keyword>
<feature type="region of interest" description="Disordered" evidence="1">
    <location>
        <begin position="64"/>
        <end position="84"/>
    </location>
</feature>
<evidence type="ECO:0000313" key="4">
    <source>
        <dbReference type="Proteomes" id="UP001652700"/>
    </source>
</evidence>
<organism evidence="3 4">
    <name type="scientific">Diabrotica virgifera virgifera</name>
    <name type="common">western corn rootworm</name>
    <dbReference type="NCBI Taxonomy" id="50390"/>
    <lineage>
        <taxon>Eukaryota</taxon>
        <taxon>Metazoa</taxon>
        <taxon>Ecdysozoa</taxon>
        <taxon>Arthropoda</taxon>
        <taxon>Hexapoda</taxon>
        <taxon>Insecta</taxon>
        <taxon>Pterygota</taxon>
        <taxon>Neoptera</taxon>
        <taxon>Endopterygota</taxon>
        <taxon>Coleoptera</taxon>
        <taxon>Polyphaga</taxon>
        <taxon>Cucujiformia</taxon>
        <taxon>Chrysomeloidea</taxon>
        <taxon>Chrysomelidae</taxon>
        <taxon>Galerucinae</taxon>
        <taxon>Diabroticina</taxon>
        <taxon>Diabroticites</taxon>
        <taxon>Diabrotica</taxon>
    </lineage>
</organism>
<name>A0ABM5ISM6_DIAVI</name>
<evidence type="ECO:0000256" key="1">
    <source>
        <dbReference type="SAM" id="MobiDB-lite"/>
    </source>
</evidence>
<reference evidence="3" key="1">
    <citation type="submission" date="2025-05" db="UniProtKB">
        <authorList>
            <consortium name="EnsemblMetazoa"/>
        </authorList>
    </citation>
    <scope>IDENTIFICATION</scope>
</reference>
<feature type="compositionally biased region" description="Polar residues" evidence="1">
    <location>
        <begin position="120"/>
        <end position="168"/>
    </location>
</feature>
<feature type="domain" description="Zasp-like motif" evidence="2">
    <location>
        <begin position="3"/>
        <end position="28"/>
    </location>
</feature>
<feature type="compositionally biased region" description="Polar residues" evidence="1">
    <location>
        <begin position="200"/>
        <end position="226"/>
    </location>
</feature>
<feature type="compositionally biased region" description="Low complexity" evidence="1">
    <location>
        <begin position="368"/>
        <end position="397"/>
    </location>
</feature>
<dbReference type="SMART" id="SM00735">
    <property type="entry name" value="ZM"/>
    <property type="match status" value="1"/>
</dbReference>
<accession>A0ABM5ISM6</accession>
<feature type="compositionally biased region" description="Polar residues" evidence="1">
    <location>
        <begin position="233"/>
        <end position="258"/>
    </location>
</feature>
<feature type="region of interest" description="Disordered" evidence="1">
    <location>
        <begin position="112"/>
        <end position="355"/>
    </location>
</feature>
<feature type="compositionally biased region" description="Polar residues" evidence="1">
    <location>
        <begin position="398"/>
        <end position="421"/>
    </location>
</feature>
<dbReference type="InterPro" id="IPR006643">
    <property type="entry name" value="Zasp-like_motif"/>
</dbReference>
<dbReference type="EnsemblMetazoa" id="XM_028284934.2">
    <property type="protein sequence ID" value="XP_028140735.2"/>
    <property type="gene ID" value="LOC114334831"/>
</dbReference>
<proteinExistence type="predicted"/>
<protein>
    <recommendedName>
        <fullName evidence="2">Zasp-like motif domain-containing protein</fullName>
    </recommendedName>
</protein>
<dbReference type="Proteomes" id="UP001652700">
    <property type="component" value="Unplaced"/>
</dbReference>
<feature type="compositionally biased region" description="Polar residues" evidence="1">
    <location>
        <begin position="177"/>
        <end position="193"/>
    </location>
</feature>
<evidence type="ECO:0000259" key="2">
    <source>
        <dbReference type="SMART" id="SM00735"/>
    </source>
</evidence>
<feature type="region of interest" description="Disordered" evidence="1">
    <location>
        <begin position="368"/>
        <end position="448"/>
    </location>
</feature>
<feature type="compositionally biased region" description="Low complexity" evidence="1">
    <location>
        <begin position="259"/>
        <end position="352"/>
    </location>
</feature>
<dbReference type="GeneID" id="114334831"/>
<evidence type="ECO:0000313" key="3">
    <source>
        <dbReference type="EnsemblMetazoa" id="XP_028140735.2"/>
    </source>
</evidence>